<keyword evidence="11" id="KW-1185">Reference proteome</keyword>
<comment type="function">
    <text evidence="1">Catalyzes the reversible cyclization of carbamoyl aspartate to dihydroorotate.</text>
</comment>
<dbReference type="Pfam" id="PF01979">
    <property type="entry name" value="Amidohydro_1"/>
    <property type="match status" value="1"/>
</dbReference>
<feature type="binding site" evidence="8">
    <location>
        <position position="190"/>
    </location>
    <ligand>
        <name>Zn(2+)</name>
        <dbReference type="ChEBI" id="CHEBI:29105"/>
        <label>2</label>
    </ligand>
</feature>
<dbReference type="InterPro" id="IPR011059">
    <property type="entry name" value="Metal-dep_hydrolase_composite"/>
</dbReference>
<dbReference type="SUPFAM" id="SSF51556">
    <property type="entry name" value="Metallo-dependent hydrolases"/>
    <property type="match status" value="1"/>
</dbReference>
<evidence type="ECO:0000256" key="3">
    <source>
        <dbReference type="ARBA" id="ARBA00011881"/>
    </source>
</evidence>
<dbReference type="PROSITE" id="PS00482">
    <property type="entry name" value="DIHYDROOROTASE_1"/>
    <property type="match status" value="1"/>
</dbReference>
<comment type="cofactor">
    <cofactor evidence="8">
        <name>Zn(2+)</name>
        <dbReference type="ChEBI" id="CHEBI:29105"/>
    </cofactor>
    <text evidence="8">Binds 2 Zn(2+) ions per subunit.</text>
</comment>
<evidence type="ECO:0000256" key="1">
    <source>
        <dbReference type="ARBA" id="ARBA00002368"/>
    </source>
</evidence>
<feature type="binding site" description="via carbamate group" evidence="8">
    <location>
        <position position="151"/>
    </location>
    <ligand>
        <name>Zn(2+)</name>
        <dbReference type="ChEBI" id="CHEBI:29105"/>
        <label>1</label>
    </ligand>
</feature>
<dbReference type="GO" id="GO:0006145">
    <property type="term" value="P:purine nucleobase catabolic process"/>
    <property type="evidence" value="ECO:0007669"/>
    <property type="project" value="TreeGrafter"/>
</dbReference>
<protein>
    <recommendedName>
        <fullName evidence="8">Allantoinase</fullName>
        <ecNumber evidence="8">3.5.2.5</ecNumber>
    </recommendedName>
    <alternativeName>
        <fullName evidence="8">Allantoin-utilizing enzyme</fullName>
    </alternativeName>
</protein>
<comment type="similarity">
    <text evidence="2">Belongs to the metallo-dependent hydrolases superfamily. DHOase family. Class I DHOase subfamily.</text>
</comment>
<reference evidence="10 11" key="1">
    <citation type="submission" date="2020-08" db="EMBL/GenBank/DDBJ databases">
        <title>Genomic Encyclopedia of Type Strains, Phase III (KMG-III): the genomes of soil and plant-associated and newly described type strains.</title>
        <authorList>
            <person name="Whitman W."/>
        </authorList>
    </citation>
    <scope>NUCLEOTIDE SEQUENCE [LARGE SCALE GENOMIC DNA]</scope>
    <source>
        <strain evidence="10 11">CECT 5862</strain>
    </source>
</reference>
<dbReference type="UniPathway" id="UPA00395">
    <property type="reaction ID" value="UER00653"/>
</dbReference>
<comment type="similarity">
    <text evidence="8">Belongs to the metallo-dependent hydrolases superfamily. Allantoinase family.</text>
</comment>
<dbReference type="GO" id="GO:0004038">
    <property type="term" value="F:allantoinase activity"/>
    <property type="evidence" value="ECO:0007669"/>
    <property type="project" value="UniProtKB-UniRule"/>
</dbReference>
<evidence type="ECO:0000259" key="9">
    <source>
        <dbReference type="Pfam" id="PF01979"/>
    </source>
</evidence>
<evidence type="ECO:0000256" key="4">
    <source>
        <dbReference type="ARBA" id="ARBA00022631"/>
    </source>
</evidence>
<dbReference type="Proteomes" id="UP000570361">
    <property type="component" value="Unassembled WGS sequence"/>
</dbReference>
<comment type="function">
    <text evidence="8">Catalyzes the conversion of allantoin (5-ureidohydantoin) to allantoic acid by hydrolytic cleavage of the five-member hydantoin ring.</text>
</comment>
<dbReference type="GO" id="GO:0000256">
    <property type="term" value="P:allantoin catabolic process"/>
    <property type="evidence" value="ECO:0007669"/>
    <property type="project" value="UniProtKB-UniRule"/>
</dbReference>
<feature type="modified residue" description="N6-carboxylysine" evidence="8">
    <location>
        <position position="151"/>
    </location>
</feature>
<dbReference type="HAMAP" id="MF_01645">
    <property type="entry name" value="Hydantoinase"/>
    <property type="match status" value="1"/>
</dbReference>
<comment type="pathway">
    <text evidence="8">Nitrogen metabolism; (S)-allantoin degradation; allantoate from (S)-allantoin: step 1/1.</text>
</comment>
<sequence length="464" mass="49215">MALFDQIIRGANVVLEHEVRAADLGIRSGKIAAIAASGAMETKTADAVIEARGLFLMAGMIDAHVHLNEPGLEAWEGFRSGSAALAAGGCTAYLDMPLNGIPPTVSVRALQLKMDCANGSSHVDYACWGGLVPGHLDDLAPMSEAGVIGFKAFMSAPGDPSEEAFREVDDETLLEGMKRIAKLGKVLALHAERESIVAKLTKEKLAAGTVSAADYSASRPIAAEVEAVQKALSFARLTGCALHFVHISSSEAVGVIQKAKAEGLDVTLETCPHYLALTDEDLAHMGPVAKCAPPLRSAAEQEALWRAVENGRIDMIASDHSPCDSAMKADTSNLFEAWGGISGAQSTLELMIDEGHLKRGIPLPQLSRMLSAEPARRFGLDAAKGSIRIGADADLVLIDLNAAYRLEREQLLYRHKHSPYVGRTFGCKVRMTISRGKVVYTAESGVTEEADGRFIAASAGAKCK</sequence>
<dbReference type="SUPFAM" id="SSF51338">
    <property type="entry name" value="Composite domain of metallo-dependent hydrolases"/>
    <property type="match status" value="1"/>
</dbReference>
<evidence type="ECO:0000313" key="11">
    <source>
        <dbReference type="Proteomes" id="UP000570361"/>
    </source>
</evidence>
<dbReference type="InterPro" id="IPR002195">
    <property type="entry name" value="Dihydroorotase_CS"/>
</dbReference>
<dbReference type="AlphaFoldDB" id="A0A7W5B048"/>
<feature type="domain" description="Amidohydrolase-related" evidence="9">
    <location>
        <begin position="55"/>
        <end position="439"/>
    </location>
</feature>
<comment type="PTM">
    <text evidence="8">Carboxylation allows a single lysine to coordinate two zinc ions.</text>
</comment>
<dbReference type="RefSeq" id="WP_183601687.1">
    <property type="nucleotide sequence ID" value="NZ_JACHXK010000009.1"/>
</dbReference>
<dbReference type="PANTHER" id="PTHR43668:SF4">
    <property type="entry name" value="ALLANTOINASE"/>
    <property type="match status" value="1"/>
</dbReference>
<accession>A0A7W5B048</accession>
<dbReference type="InterPro" id="IPR018228">
    <property type="entry name" value="DNase_TatD-rel_CS"/>
</dbReference>
<dbReference type="InterPro" id="IPR017593">
    <property type="entry name" value="Allantoinase"/>
</dbReference>
<dbReference type="InterPro" id="IPR006680">
    <property type="entry name" value="Amidohydro-rel"/>
</dbReference>
<evidence type="ECO:0000256" key="7">
    <source>
        <dbReference type="ARBA" id="ARBA00022833"/>
    </source>
</evidence>
<dbReference type="Gene3D" id="3.20.20.140">
    <property type="entry name" value="Metal-dependent hydrolases"/>
    <property type="match status" value="1"/>
</dbReference>
<name>A0A7W5B048_9BACL</name>
<dbReference type="PANTHER" id="PTHR43668">
    <property type="entry name" value="ALLANTOINASE"/>
    <property type="match status" value="1"/>
</dbReference>
<dbReference type="InterPro" id="IPR050138">
    <property type="entry name" value="DHOase/Allantoinase_Hydrolase"/>
</dbReference>
<feature type="binding site" evidence="8">
    <location>
        <position position="319"/>
    </location>
    <ligand>
        <name>Zn(2+)</name>
        <dbReference type="ChEBI" id="CHEBI:29105"/>
        <label>1</label>
    </ligand>
</feature>
<keyword evidence="4 8" id="KW-0659">Purine metabolism</keyword>
<dbReference type="GO" id="GO:0050897">
    <property type="term" value="F:cobalt ion binding"/>
    <property type="evidence" value="ECO:0007669"/>
    <property type="project" value="InterPro"/>
</dbReference>
<proteinExistence type="inferred from homology"/>
<gene>
    <name evidence="8" type="primary">allB</name>
    <name evidence="10" type="ORF">FHS18_003895</name>
</gene>
<dbReference type="NCBIfam" id="TIGR03178">
    <property type="entry name" value="allantoinase"/>
    <property type="match status" value="1"/>
</dbReference>
<dbReference type="EMBL" id="JACHXK010000009">
    <property type="protein sequence ID" value="MBB3111827.1"/>
    <property type="molecule type" value="Genomic_DNA"/>
</dbReference>
<keyword evidence="7 8" id="KW-0862">Zinc</keyword>
<dbReference type="InterPro" id="IPR032466">
    <property type="entry name" value="Metal_Hydrolase"/>
</dbReference>
<evidence type="ECO:0000256" key="2">
    <source>
        <dbReference type="ARBA" id="ARBA00010286"/>
    </source>
</evidence>
<comment type="subunit">
    <text evidence="3 8">Homotetramer.</text>
</comment>
<keyword evidence="6 8" id="KW-0378">Hydrolase</keyword>
<keyword evidence="5 8" id="KW-0479">Metal-binding</keyword>
<dbReference type="EC" id="3.5.2.5" evidence="8"/>
<evidence type="ECO:0000256" key="6">
    <source>
        <dbReference type="ARBA" id="ARBA00022801"/>
    </source>
</evidence>
<evidence type="ECO:0000313" key="10">
    <source>
        <dbReference type="EMBL" id="MBB3111827.1"/>
    </source>
</evidence>
<feature type="binding site" description="via carbamate group" evidence="8">
    <location>
        <position position="151"/>
    </location>
    <ligand>
        <name>Zn(2+)</name>
        <dbReference type="ChEBI" id="CHEBI:29105"/>
        <label>2</label>
    </ligand>
</feature>
<dbReference type="GO" id="GO:0005737">
    <property type="term" value="C:cytoplasm"/>
    <property type="evidence" value="ECO:0007669"/>
    <property type="project" value="TreeGrafter"/>
</dbReference>
<dbReference type="GO" id="GO:0008270">
    <property type="term" value="F:zinc ion binding"/>
    <property type="evidence" value="ECO:0007669"/>
    <property type="project" value="InterPro"/>
</dbReference>
<organism evidence="10 11">
    <name type="scientific">Paenibacillus phyllosphaerae</name>
    <dbReference type="NCBI Taxonomy" id="274593"/>
    <lineage>
        <taxon>Bacteria</taxon>
        <taxon>Bacillati</taxon>
        <taxon>Bacillota</taxon>
        <taxon>Bacilli</taxon>
        <taxon>Bacillales</taxon>
        <taxon>Paenibacillaceae</taxon>
        <taxon>Paenibacillus</taxon>
    </lineage>
</organism>
<dbReference type="InterPro" id="IPR047604">
    <property type="entry name" value="Allantoinase_bact"/>
</dbReference>
<evidence type="ECO:0000256" key="5">
    <source>
        <dbReference type="ARBA" id="ARBA00022723"/>
    </source>
</evidence>
<feature type="binding site" evidence="8">
    <location>
        <position position="66"/>
    </location>
    <ligand>
        <name>Zn(2+)</name>
        <dbReference type="ChEBI" id="CHEBI:29105"/>
        <label>1</label>
    </ligand>
</feature>
<comment type="catalytic activity">
    <reaction evidence="8">
        <text>(S)-allantoin + H2O = allantoate + H(+)</text>
        <dbReference type="Rhea" id="RHEA:17029"/>
        <dbReference type="ChEBI" id="CHEBI:15377"/>
        <dbReference type="ChEBI" id="CHEBI:15378"/>
        <dbReference type="ChEBI" id="CHEBI:15678"/>
        <dbReference type="ChEBI" id="CHEBI:17536"/>
        <dbReference type="EC" id="3.5.2.5"/>
    </reaction>
</comment>
<dbReference type="PROSITE" id="PS01137">
    <property type="entry name" value="TATD_1"/>
    <property type="match status" value="1"/>
</dbReference>
<comment type="caution">
    <text evidence="10">The sequence shown here is derived from an EMBL/GenBank/DDBJ whole genome shotgun (WGS) entry which is preliminary data.</text>
</comment>
<dbReference type="NCBIfam" id="NF004839">
    <property type="entry name" value="PRK06189.1"/>
    <property type="match status" value="1"/>
</dbReference>
<feature type="binding site" evidence="8">
    <location>
        <position position="246"/>
    </location>
    <ligand>
        <name>Zn(2+)</name>
        <dbReference type="ChEBI" id="CHEBI:29105"/>
        <label>2</label>
    </ligand>
</feature>
<feature type="binding site" evidence="8">
    <location>
        <position position="64"/>
    </location>
    <ligand>
        <name>Zn(2+)</name>
        <dbReference type="ChEBI" id="CHEBI:29105"/>
        <label>1</label>
    </ligand>
</feature>
<dbReference type="Gene3D" id="2.30.40.10">
    <property type="entry name" value="Urease, subunit C, domain 1"/>
    <property type="match status" value="1"/>
</dbReference>
<evidence type="ECO:0000256" key="8">
    <source>
        <dbReference type="HAMAP-Rule" id="MF_01645"/>
    </source>
</evidence>